<organism evidence="1">
    <name type="scientific">Rhizophora mucronata</name>
    <name type="common">Asiatic mangrove</name>
    <dbReference type="NCBI Taxonomy" id="61149"/>
    <lineage>
        <taxon>Eukaryota</taxon>
        <taxon>Viridiplantae</taxon>
        <taxon>Streptophyta</taxon>
        <taxon>Embryophyta</taxon>
        <taxon>Tracheophyta</taxon>
        <taxon>Spermatophyta</taxon>
        <taxon>Magnoliopsida</taxon>
        <taxon>eudicotyledons</taxon>
        <taxon>Gunneridae</taxon>
        <taxon>Pentapetalae</taxon>
        <taxon>rosids</taxon>
        <taxon>fabids</taxon>
        <taxon>Malpighiales</taxon>
        <taxon>Rhizophoraceae</taxon>
        <taxon>Rhizophora</taxon>
    </lineage>
</organism>
<evidence type="ECO:0000313" key="1">
    <source>
        <dbReference type="EMBL" id="MBX68039.1"/>
    </source>
</evidence>
<dbReference type="AlphaFoldDB" id="A0A2P2QM09"/>
<protein>
    <submittedName>
        <fullName evidence="1">Uncharacterized protein</fullName>
    </submittedName>
</protein>
<name>A0A2P2QM09_RHIMU</name>
<accession>A0A2P2QM09</accession>
<proteinExistence type="predicted"/>
<sequence length="53" mass="6082">MCSSVLDQLNIECQPIIQIRIFRNIKKGRLISTITPAGFQVCSDREKRKAFKS</sequence>
<reference evidence="1" key="1">
    <citation type="submission" date="2018-02" db="EMBL/GenBank/DDBJ databases">
        <title>Rhizophora mucronata_Transcriptome.</title>
        <authorList>
            <person name="Meera S.P."/>
            <person name="Sreeshan A."/>
            <person name="Augustine A."/>
        </authorList>
    </citation>
    <scope>NUCLEOTIDE SEQUENCE</scope>
    <source>
        <tissue evidence="1">Leaf</tissue>
    </source>
</reference>
<dbReference type="EMBL" id="GGEC01087555">
    <property type="protein sequence ID" value="MBX68039.1"/>
    <property type="molecule type" value="Transcribed_RNA"/>
</dbReference>